<evidence type="ECO:0000256" key="3">
    <source>
        <dbReference type="ARBA" id="ARBA00022630"/>
    </source>
</evidence>
<comment type="cofactor">
    <cofactor evidence="1">
        <name>FAD</name>
        <dbReference type="ChEBI" id="CHEBI:57692"/>
    </cofactor>
</comment>
<dbReference type="InterPro" id="IPR016156">
    <property type="entry name" value="FAD/NAD-linked_Rdtase_dimer_sf"/>
</dbReference>
<dbReference type="SUPFAM" id="SSF51905">
    <property type="entry name" value="FAD/NAD(P)-binding domain"/>
    <property type="match status" value="1"/>
</dbReference>
<proteinExistence type="inferred from homology"/>
<dbReference type="Pfam" id="PF02852">
    <property type="entry name" value="Pyr_redox_dim"/>
    <property type="match status" value="1"/>
</dbReference>
<keyword evidence="6" id="KW-1015">Disulfide bond</keyword>
<evidence type="ECO:0000313" key="13">
    <source>
        <dbReference type="Proteomes" id="UP001485043"/>
    </source>
</evidence>
<dbReference type="GO" id="GO:0005739">
    <property type="term" value="C:mitochondrion"/>
    <property type="evidence" value="ECO:0007669"/>
    <property type="project" value="TreeGrafter"/>
</dbReference>
<dbReference type="Gene3D" id="3.30.390.30">
    <property type="match status" value="1"/>
</dbReference>
<keyword evidence="3" id="KW-0285">Flavoprotein</keyword>
<evidence type="ECO:0000256" key="4">
    <source>
        <dbReference type="ARBA" id="ARBA00022827"/>
    </source>
</evidence>
<evidence type="ECO:0000259" key="9">
    <source>
        <dbReference type="Pfam" id="PF02852"/>
    </source>
</evidence>
<keyword evidence="8" id="KW-0472">Membrane</keyword>
<dbReference type="InterPro" id="IPR023753">
    <property type="entry name" value="FAD/NAD-binding_dom"/>
</dbReference>
<dbReference type="GO" id="GO:0006749">
    <property type="term" value="P:glutathione metabolic process"/>
    <property type="evidence" value="ECO:0007669"/>
    <property type="project" value="TreeGrafter"/>
</dbReference>
<evidence type="ECO:0000256" key="5">
    <source>
        <dbReference type="ARBA" id="ARBA00023002"/>
    </source>
</evidence>
<dbReference type="InterPro" id="IPR036188">
    <property type="entry name" value="FAD/NAD-bd_sf"/>
</dbReference>
<dbReference type="EMBL" id="JALJOV010001919">
    <property type="protein sequence ID" value="KAK9838243.1"/>
    <property type="molecule type" value="Genomic_DNA"/>
</dbReference>
<evidence type="ECO:0000259" key="10">
    <source>
        <dbReference type="Pfam" id="PF07992"/>
    </source>
</evidence>
<feature type="domain" description="NAD(P)-binding" evidence="11">
    <location>
        <begin position="345"/>
        <end position="540"/>
    </location>
</feature>
<keyword evidence="8" id="KW-1133">Transmembrane helix</keyword>
<evidence type="ECO:0000256" key="2">
    <source>
        <dbReference type="ARBA" id="ARBA00007532"/>
    </source>
</evidence>
<evidence type="ECO:0000259" key="11">
    <source>
        <dbReference type="Pfam" id="PF13460"/>
    </source>
</evidence>
<dbReference type="PANTHER" id="PTHR42737">
    <property type="entry name" value="GLUTATHIONE REDUCTASE"/>
    <property type="match status" value="1"/>
</dbReference>
<gene>
    <name evidence="12" type="ORF">WJX84_002137</name>
</gene>
<sequence>MQLVQVRHLCIATGGRPSKPPIEGKDLAVVSDHVLDLDELPKKIVIVGGGYIACEQACIFHSLGVETHFVFRQDYVLRGFDQECREFAQQQYSVHGMKMHPENSPSKIEKVDGKLKVTFEPKKGDKWSLEGVDICLLATGRNAVTKGIGLESTDVKLDEKGGVIVDKHSKTNVDNIWAVGDVTNRIPLTPVARMEGMCLAHHLFGPKDSKTQVPDHDVVASVVFSSPNLASVGLTEEAAIEELKDFEVFSSSFTPLKQSLSRKDIKCLTKLLVDSKTQKVVGVHMVGAEAAEIVQGLAAAIKAGITKHTLDITVGLHPTSAEEFVTMGRLLIRVRAQATAAFVAGATGGVGQEIVKLLLQRKIRTTALVRDPDAAAKQLPRAGPLLRVVKGDVYKAETLSAAVQGSNVMLIATGISPSKDPLGPFTVDFQGVRNLIRCGREANIQKVVLVSSFGVGCFPLNLFIGALFFKKRGEEAVQRSGMHYTILRPGKLLDELPAGQWKPGEVIMRDPQPFSLPPPACSASILRSQVAEVCVDSLDKQAASNMILEIFSDWST</sequence>
<name>A0AAW1RXW5_9CHLO</name>
<evidence type="ECO:0000256" key="7">
    <source>
        <dbReference type="ARBA" id="ARBA00023284"/>
    </source>
</evidence>
<evidence type="ECO:0000256" key="6">
    <source>
        <dbReference type="ARBA" id="ARBA00023157"/>
    </source>
</evidence>
<dbReference type="GO" id="GO:0005829">
    <property type="term" value="C:cytosol"/>
    <property type="evidence" value="ECO:0007669"/>
    <property type="project" value="TreeGrafter"/>
</dbReference>
<dbReference type="SUPFAM" id="SSF51735">
    <property type="entry name" value="NAD(P)-binding Rossmann-fold domains"/>
    <property type="match status" value="1"/>
</dbReference>
<dbReference type="SUPFAM" id="SSF55424">
    <property type="entry name" value="FAD/NAD-linked reductases, dimerisation (C-terminal) domain"/>
    <property type="match status" value="1"/>
</dbReference>
<protein>
    <submittedName>
        <fullName evidence="12">Uncharacterized protein</fullName>
    </submittedName>
</protein>
<keyword evidence="7" id="KW-0676">Redox-active center</keyword>
<reference evidence="12 13" key="1">
    <citation type="journal article" date="2024" name="Nat. Commun.">
        <title>Phylogenomics reveals the evolutionary origins of lichenization in chlorophyte algae.</title>
        <authorList>
            <person name="Puginier C."/>
            <person name="Libourel C."/>
            <person name="Otte J."/>
            <person name="Skaloud P."/>
            <person name="Haon M."/>
            <person name="Grisel S."/>
            <person name="Petersen M."/>
            <person name="Berrin J.G."/>
            <person name="Delaux P.M."/>
            <person name="Dal Grande F."/>
            <person name="Keller J."/>
        </authorList>
    </citation>
    <scope>NUCLEOTIDE SEQUENCE [LARGE SCALE GENOMIC DNA]</scope>
    <source>
        <strain evidence="12 13">SAG 2523</strain>
    </source>
</reference>
<dbReference type="Gene3D" id="3.50.50.60">
    <property type="entry name" value="FAD/NAD(P)-binding domain"/>
    <property type="match status" value="2"/>
</dbReference>
<feature type="transmembrane region" description="Helical" evidence="8">
    <location>
        <begin position="447"/>
        <end position="469"/>
    </location>
</feature>
<keyword evidence="8" id="KW-0812">Transmembrane</keyword>
<dbReference type="Proteomes" id="UP001485043">
    <property type="component" value="Unassembled WGS sequence"/>
</dbReference>
<organism evidence="12 13">
    <name type="scientific">Apatococcus fuscideae</name>
    <dbReference type="NCBI Taxonomy" id="2026836"/>
    <lineage>
        <taxon>Eukaryota</taxon>
        <taxon>Viridiplantae</taxon>
        <taxon>Chlorophyta</taxon>
        <taxon>core chlorophytes</taxon>
        <taxon>Trebouxiophyceae</taxon>
        <taxon>Chlorellales</taxon>
        <taxon>Chlorellaceae</taxon>
        <taxon>Apatococcus</taxon>
    </lineage>
</organism>
<dbReference type="GO" id="GO:0045454">
    <property type="term" value="P:cell redox homeostasis"/>
    <property type="evidence" value="ECO:0007669"/>
    <property type="project" value="InterPro"/>
</dbReference>
<dbReference type="Gene3D" id="3.40.50.720">
    <property type="entry name" value="NAD(P)-binding Rossmann-like Domain"/>
    <property type="match status" value="1"/>
</dbReference>
<evidence type="ECO:0000256" key="8">
    <source>
        <dbReference type="SAM" id="Phobius"/>
    </source>
</evidence>
<dbReference type="PRINTS" id="PR00411">
    <property type="entry name" value="PNDRDTASEI"/>
</dbReference>
<dbReference type="InterPro" id="IPR046952">
    <property type="entry name" value="GSHR/TRXR-like"/>
</dbReference>
<comment type="caution">
    <text evidence="12">The sequence shown here is derived from an EMBL/GenBank/DDBJ whole genome shotgun (WGS) entry which is preliminary data.</text>
</comment>
<dbReference type="GO" id="GO:0034599">
    <property type="term" value="P:cellular response to oxidative stress"/>
    <property type="evidence" value="ECO:0007669"/>
    <property type="project" value="TreeGrafter"/>
</dbReference>
<keyword evidence="5" id="KW-0560">Oxidoreductase</keyword>
<dbReference type="PANTHER" id="PTHR42737:SF2">
    <property type="entry name" value="GLUTATHIONE REDUCTASE"/>
    <property type="match status" value="1"/>
</dbReference>
<accession>A0AAW1RXW5</accession>
<dbReference type="AlphaFoldDB" id="A0AAW1RXW5"/>
<feature type="domain" description="Pyridine nucleotide-disulphide oxidoreductase dimerisation" evidence="9">
    <location>
        <begin position="219"/>
        <end position="327"/>
    </location>
</feature>
<dbReference type="GO" id="GO:0004362">
    <property type="term" value="F:glutathione-disulfide reductase (NADPH) activity"/>
    <property type="evidence" value="ECO:0007669"/>
    <property type="project" value="TreeGrafter"/>
</dbReference>
<evidence type="ECO:0000256" key="1">
    <source>
        <dbReference type="ARBA" id="ARBA00001974"/>
    </source>
</evidence>
<dbReference type="InterPro" id="IPR016040">
    <property type="entry name" value="NAD(P)-bd_dom"/>
</dbReference>
<comment type="similarity">
    <text evidence="2">Belongs to the class-I pyridine nucleotide-disulfide oxidoreductase family.</text>
</comment>
<dbReference type="Pfam" id="PF13460">
    <property type="entry name" value="NAD_binding_10"/>
    <property type="match status" value="1"/>
</dbReference>
<keyword evidence="4" id="KW-0274">FAD</keyword>
<dbReference type="InterPro" id="IPR004099">
    <property type="entry name" value="Pyr_nucl-diS_OxRdtase_dimer"/>
</dbReference>
<dbReference type="PRINTS" id="PR00368">
    <property type="entry name" value="FADPNR"/>
</dbReference>
<dbReference type="InterPro" id="IPR036291">
    <property type="entry name" value="NAD(P)-bd_dom_sf"/>
</dbReference>
<keyword evidence="13" id="KW-1185">Reference proteome</keyword>
<dbReference type="GO" id="GO:0050660">
    <property type="term" value="F:flavin adenine dinucleotide binding"/>
    <property type="evidence" value="ECO:0007669"/>
    <property type="project" value="InterPro"/>
</dbReference>
<dbReference type="Pfam" id="PF07992">
    <property type="entry name" value="Pyr_redox_2"/>
    <property type="match status" value="1"/>
</dbReference>
<feature type="domain" description="FAD/NAD(P)-binding" evidence="10">
    <location>
        <begin position="4"/>
        <end position="196"/>
    </location>
</feature>
<evidence type="ECO:0000313" key="12">
    <source>
        <dbReference type="EMBL" id="KAK9838243.1"/>
    </source>
</evidence>
<dbReference type="CDD" id="cd05243">
    <property type="entry name" value="SDR_a5"/>
    <property type="match status" value="1"/>
</dbReference>